<evidence type="ECO:0000313" key="1">
    <source>
        <dbReference type="EMBL" id="KUG16073.1"/>
    </source>
</evidence>
<proteinExistence type="predicted"/>
<protein>
    <submittedName>
        <fullName evidence="1">Uncharacterized protein</fullName>
    </submittedName>
</protein>
<dbReference type="AlphaFoldDB" id="A0A0W8F5B6"/>
<reference evidence="1" key="1">
    <citation type="journal article" date="2015" name="Proc. Natl. Acad. Sci. U.S.A.">
        <title>Networks of energetic and metabolic interactions define dynamics in microbial communities.</title>
        <authorList>
            <person name="Embree M."/>
            <person name="Liu J.K."/>
            <person name="Al-Bassam M.M."/>
            <person name="Zengler K."/>
        </authorList>
    </citation>
    <scope>NUCLEOTIDE SEQUENCE</scope>
</reference>
<comment type="caution">
    <text evidence="1">The sequence shown here is derived from an EMBL/GenBank/DDBJ whole genome shotgun (WGS) entry which is preliminary data.</text>
</comment>
<sequence>MASAAIVWVINWLSEIAKASDASAELLLSAEKLSDAAIANKKIKKAIVTVA</sequence>
<organism evidence="1">
    <name type="scientific">hydrocarbon metagenome</name>
    <dbReference type="NCBI Taxonomy" id="938273"/>
    <lineage>
        <taxon>unclassified sequences</taxon>
        <taxon>metagenomes</taxon>
        <taxon>ecological metagenomes</taxon>
    </lineage>
</organism>
<name>A0A0W8F5B6_9ZZZZ</name>
<dbReference type="EMBL" id="LNQE01001515">
    <property type="protein sequence ID" value="KUG16073.1"/>
    <property type="molecule type" value="Genomic_DNA"/>
</dbReference>
<accession>A0A0W8F5B6</accession>
<gene>
    <name evidence="1" type="ORF">ASZ90_014238</name>
</gene>